<keyword evidence="4 7" id="KW-0812">Transmembrane</keyword>
<keyword evidence="3" id="KW-1003">Cell membrane</keyword>
<proteinExistence type="predicted"/>
<dbReference type="PANTHER" id="PTHR23517:SF3">
    <property type="entry name" value="INTEGRAL MEMBRANE TRANSPORT PROTEIN"/>
    <property type="match status" value="1"/>
</dbReference>
<dbReference type="InterPro" id="IPR011701">
    <property type="entry name" value="MFS"/>
</dbReference>
<accession>A0A3R9WXZ6</accession>
<dbReference type="GO" id="GO:0022857">
    <property type="term" value="F:transmembrane transporter activity"/>
    <property type="evidence" value="ECO:0007669"/>
    <property type="project" value="InterPro"/>
</dbReference>
<dbReference type="PANTHER" id="PTHR23517">
    <property type="entry name" value="RESISTANCE PROTEIN MDTM, PUTATIVE-RELATED-RELATED"/>
    <property type="match status" value="1"/>
</dbReference>
<gene>
    <name evidence="9" type="ORF">D9Q81_06670</name>
</gene>
<sequence>MNLYLIKECMSNGICEIFNAEMVVLTLFYSLYTFSVSLWYNFLSLYLGLFLKTEEVGLLFSLLSIGGMFSLVLGGVFADSFGRKPAIIASTLGTAGIVVVLVFFRDIYMLVIAFLIFGLCSQSLRSVLRVFIAEKLPERLRGRGIGVIFTIIALTAAIAPGIGGILIGAHGFPNVLLFSSFLMIISLISLTSVRETISMMKMPHNAVKPLKALALVPKLRRSLIFYYVAWCVYCFGTEIVIPYVSLFADKVLELKVDEIGLMFTLSSLLALPSYYVGGALADKLGYRHWP</sequence>
<evidence type="ECO:0000256" key="3">
    <source>
        <dbReference type="ARBA" id="ARBA00022475"/>
    </source>
</evidence>
<evidence type="ECO:0000256" key="5">
    <source>
        <dbReference type="ARBA" id="ARBA00022989"/>
    </source>
</evidence>
<feature type="transmembrane region" description="Helical" evidence="7">
    <location>
        <begin position="259"/>
        <end position="281"/>
    </location>
</feature>
<evidence type="ECO:0000259" key="8">
    <source>
        <dbReference type="PROSITE" id="PS50850"/>
    </source>
</evidence>
<evidence type="ECO:0000256" key="4">
    <source>
        <dbReference type="ARBA" id="ARBA00022692"/>
    </source>
</evidence>
<dbReference type="PROSITE" id="PS50850">
    <property type="entry name" value="MFS"/>
    <property type="match status" value="1"/>
</dbReference>
<feature type="transmembrane region" description="Helical" evidence="7">
    <location>
        <begin position="60"/>
        <end position="78"/>
    </location>
</feature>
<keyword evidence="2" id="KW-0813">Transport</keyword>
<dbReference type="InterPro" id="IPR020846">
    <property type="entry name" value="MFS_dom"/>
</dbReference>
<protein>
    <submittedName>
        <fullName evidence="9">MFS transporter</fullName>
    </submittedName>
</protein>
<evidence type="ECO:0000256" key="1">
    <source>
        <dbReference type="ARBA" id="ARBA00004651"/>
    </source>
</evidence>
<dbReference type="InterPro" id="IPR005829">
    <property type="entry name" value="Sugar_transporter_CS"/>
</dbReference>
<name>A0A3R9WXZ6_9CREN</name>
<evidence type="ECO:0000313" key="9">
    <source>
        <dbReference type="EMBL" id="RSN68218.1"/>
    </source>
</evidence>
<feature type="transmembrane region" description="Helical" evidence="7">
    <location>
        <begin position="110"/>
        <end position="132"/>
    </location>
</feature>
<evidence type="ECO:0000256" key="2">
    <source>
        <dbReference type="ARBA" id="ARBA00022448"/>
    </source>
</evidence>
<dbReference type="PROSITE" id="PS00216">
    <property type="entry name" value="SUGAR_TRANSPORT_1"/>
    <property type="match status" value="1"/>
</dbReference>
<comment type="subcellular location">
    <subcellularLocation>
        <location evidence="1">Cell membrane</location>
        <topology evidence="1">Multi-pass membrane protein</topology>
    </subcellularLocation>
</comment>
<evidence type="ECO:0000313" key="10">
    <source>
        <dbReference type="Proteomes" id="UP000278149"/>
    </source>
</evidence>
<dbReference type="EMBL" id="RCOR01000034">
    <property type="protein sequence ID" value="RSN68218.1"/>
    <property type="molecule type" value="Genomic_DNA"/>
</dbReference>
<feature type="domain" description="Major facilitator superfamily (MFS) profile" evidence="8">
    <location>
        <begin position="1"/>
        <end position="290"/>
    </location>
</feature>
<dbReference type="GO" id="GO:0005886">
    <property type="term" value="C:plasma membrane"/>
    <property type="evidence" value="ECO:0007669"/>
    <property type="project" value="UniProtKB-SubCell"/>
</dbReference>
<dbReference type="InterPro" id="IPR036259">
    <property type="entry name" value="MFS_trans_sf"/>
</dbReference>
<feature type="transmembrane region" description="Helical" evidence="7">
    <location>
        <begin position="144"/>
        <end position="169"/>
    </location>
</feature>
<dbReference type="Pfam" id="PF07690">
    <property type="entry name" value="MFS_1"/>
    <property type="match status" value="1"/>
</dbReference>
<keyword evidence="6 7" id="KW-0472">Membrane</keyword>
<feature type="transmembrane region" description="Helical" evidence="7">
    <location>
        <begin position="85"/>
        <end position="104"/>
    </location>
</feature>
<reference evidence="9 10" key="1">
    <citation type="submission" date="2018-10" db="EMBL/GenBank/DDBJ databases">
        <title>Co-occurring genomic capacity for anaerobic methane metabolism and dissimilatory sulfite reduction discovered in the Korarchaeota.</title>
        <authorList>
            <person name="Mckay L.J."/>
            <person name="Dlakic M."/>
            <person name="Fields M.W."/>
            <person name="Delmont T.O."/>
            <person name="Eren A.M."/>
            <person name="Jay Z.J."/>
            <person name="Klingelsmith K.B."/>
            <person name="Rusch D.B."/>
            <person name="Inskeep W.P."/>
        </authorList>
    </citation>
    <scope>NUCLEOTIDE SEQUENCE [LARGE SCALE GENOMIC DNA]</scope>
    <source>
        <strain evidence="9 10">WS</strain>
    </source>
</reference>
<feature type="transmembrane region" description="Helical" evidence="7">
    <location>
        <begin position="20"/>
        <end position="40"/>
    </location>
</feature>
<dbReference type="InterPro" id="IPR050171">
    <property type="entry name" value="MFS_Transporters"/>
</dbReference>
<dbReference type="Proteomes" id="UP000278149">
    <property type="component" value="Unassembled WGS sequence"/>
</dbReference>
<keyword evidence="5 7" id="KW-1133">Transmembrane helix</keyword>
<feature type="transmembrane region" description="Helical" evidence="7">
    <location>
        <begin position="224"/>
        <end position="247"/>
    </location>
</feature>
<dbReference type="AlphaFoldDB" id="A0A3R9WXZ6"/>
<evidence type="ECO:0000256" key="7">
    <source>
        <dbReference type="SAM" id="Phobius"/>
    </source>
</evidence>
<dbReference type="RefSeq" id="WP_125742166.1">
    <property type="nucleotide sequence ID" value="NZ_RCOR01000034.1"/>
</dbReference>
<comment type="caution">
    <text evidence="9">The sequence shown here is derived from an EMBL/GenBank/DDBJ whole genome shotgun (WGS) entry which is preliminary data.</text>
</comment>
<dbReference type="Gene3D" id="1.20.1250.20">
    <property type="entry name" value="MFS general substrate transporter like domains"/>
    <property type="match status" value="2"/>
</dbReference>
<dbReference type="SUPFAM" id="SSF103473">
    <property type="entry name" value="MFS general substrate transporter"/>
    <property type="match status" value="1"/>
</dbReference>
<feature type="transmembrane region" description="Helical" evidence="7">
    <location>
        <begin position="175"/>
        <end position="193"/>
    </location>
</feature>
<evidence type="ECO:0000256" key="6">
    <source>
        <dbReference type="ARBA" id="ARBA00023136"/>
    </source>
</evidence>
<organism evidence="9 10">
    <name type="scientific">Candidatus Korarchaeum cryptofilum</name>
    <dbReference type="NCBI Taxonomy" id="498846"/>
    <lineage>
        <taxon>Archaea</taxon>
        <taxon>Thermoproteota</taxon>
        <taxon>Candidatus Korarchaeia</taxon>
        <taxon>Candidatus Korarchaeales</taxon>
        <taxon>Candidatus Korarchaeaceae</taxon>
        <taxon>Candidatus Korarchaeum</taxon>
    </lineage>
</organism>